<dbReference type="SFLD" id="SFLDG01129">
    <property type="entry name" value="C1.5:_HAD__Beta-PGM__Phosphata"/>
    <property type="match status" value="1"/>
</dbReference>
<dbReference type="Gene3D" id="3.40.50.1000">
    <property type="entry name" value="HAD superfamily/HAD-like"/>
    <property type="match status" value="1"/>
</dbReference>
<dbReference type="PANTHER" id="PTHR18901">
    <property type="entry name" value="2-DEOXYGLUCOSE-6-PHOSPHATE PHOSPHATASE 2"/>
    <property type="match status" value="1"/>
</dbReference>
<dbReference type="InterPro" id="IPR023198">
    <property type="entry name" value="PGP-like_dom2"/>
</dbReference>
<sequence>MNIAPAPLIAVPPAHPEPPLDPSRLAVLCDMDGTLLDTEATWLDTVRAVFADFGIAATEETIARLEGATTEQASARIVAAVAEAAADTPASAPADPAAVAAQLEAHSLTAMEGNIRWCPGAEELLRSLHAAGVPLVLVTSSTRRWVEAAARHVDFSLFAHTISADDVGHTKPHPEPYLRAAGLLGRAPSECVVFEDSEVGLRAALAAGCTSVLVRADGASWATHAHELVPDLRGADAAWVRTLAERHAHPATR</sequence>
<dbReference type="Gene3D" id="1.10.150.240">
    <property type="entry name" value="Putative phosphatase, domain 2"/>
    <property type="match status" value="1"/>
</dbReference>
<dbReference type="SFLD" id="SFLDG01135">
    <property type="entry name" value="C1.5.6:_HAD__Beta-PGM__Phospha"/>
    <property type="match status" value="1"/>
</dbReference>
<dbReference type="RefSeq" id="WP_202345405.1">
    <property type="nucleotide sequence ID" value="NZ_BAAAPI010000004.1"/>
</dbReference>
<dbReference type="EMBL" id="QYAC01000006">
    <property type="protein sequence ID" value="MBL3680142.1"/>
    <property type="molecule type" value="Genomic_DNA"/>
</dbReference>
<dbReference type="SUPFAM" id="SSF56784">
    <property type="entry name" value="HAD-like"/>
    <property type="match status" value="1"/>
</dbReference>
<accession>A0ABS1SHV1</accession>
<reference evidence="1 2" key="1">
    <citation type="submission" date="2018-09" db="EMBL/GenBank/DDBJ databases">
        <title>Comparative genomics of Leucobacter spp.</title>
        <authorList>
            <person name="Reis A.C."/>
            <person name="Kolvenbach B.A."/>
            <person name="Corvini P.F.X."/>
            <person name="Nunes O.C."/>
        </authorList>
    </citation>
    <scope>NUCLEOTIDE SEQUENCE [LARGE SCALE GENOMIC DNA]</scope>
    <source>
        <strain evidence="1 2">TAN 31504</strain>
    </source>
</reference>
<keyword evidence="2" id="KW-1185">Reference proteome</keyword>
<protein>
    <submittedName>
        <fullName evidence="1">HAD family phosphatase</fullName>
    </submittedName>
</protein>
<proteinExistence type="predicted"/>
<dbReference type="InterPro" id="IPR036412">
    <property type="entry name" value="HAD-like_sf"/>
</dbReference>
<organism evidence="1 2">
    <name type="scientific">Leucobacter chromiireducens subsp. solipictus</name>
    <dbReference type="NCBI Taxonomy" id="398235"/>
    <lineage>
        <taxon>Bacteria</taxon>
        <taxon>Bacillati</taxon>
        <taxon>Actinomycetota</taxon>
        <taxon>Actinomycetes</taxon>
        <taxon>Micrococcales</taxon>
        <taxon>Microbacteriaceae</taxon>
        <taxon>Leucobacter</taxon>
    </lineage>
</organism>
<dbReference type="PANTHER" id="PTHR18901:SF38">
    <property type="entry name" value="PSEUDOURIDINE-5'-PHOSPHATASE"/>
    <property type="match status" value="1"/>
</dbReference>
<dbReference type="Proteomes" id="UP001645859">
    <property type="component" value="Unassembled WGS sequence"/>
</dbReference>
<dbReference type="InterPro" id="IPR006439">
    <property type="entry name" value="HAD-SF_hydro_IA"/>
</dbReference>
<gene>
    <name evidence="1" type="ORF">D3230_12725</name>
</gene>
<evidence type="ECO:0000313" key="1">
    <source>
        <dbReference type="EMBL" id="MBL3680142.1"/>
    </source>
</evidence>
<dbReference type="InterPro" id="IPR023214">
    <property type="entry name" value="HAD_sf"/>
</dbReference>
<comment type="caution">
    <text evidence="1">The sequence shown here is derived from an EMBL/GenBank/DDBJ whole genome shotgun (WGS) entry which is preliminary data.</text>
</comment>
<dbReference type="CDD" id="cd07505">
    <property type="entry name" value="HAD_BPGM-like"/>
    <property type="match status" value="1"/>
</dbReference>
<evidence type="ECO:0000313" key="2">
    <source>
        <dbReference type="Proteomes" id="UP001645859"/>
    </source>
</evidence>
<dbReference type="NCBIfam" id="TIGR01509">
    <property type="entry name" value="HAD-SF-IA-v3"/>
    <property type="match status" value="1"/>
</dbReference>
<dbReference type="SFLD" id="SFLDS00003">
    <property type="entry name" value="Haloacid_Dehalogenase"/>
    <property type="match status" value="1"/>
</dbReference>
<dbReference type="Pfam" id="PF00702">
    <property type="entry name" value="Hydrolase"/>
    <property type="match status" value="1"/>
</dbReference>
<name>A0ABS1SHV1_9MICO</name>
<dbReference type="PRINTS" id="PR00413">
    <property type="entry name" value="HADHALOGNASE"/>
</dbReference>